<dbReference type="SMART" id="SM00304">
    <property type="entry name" value="HAMP"/>
    <property type="match status" value="1"/>
</dbReference>
<keyword evidence="4 7" id="KW-0812">Transmembrane</keyword>
<keyword evidence="6 7" id="KW-0472">Membrane</keyword>
<dbReference type="PANTHER" id="PTHR43081">
    <property type="entry name" value="ADENYLATE CYCLASE, TERMINAL-DIFFERENTIATION SPECIFIC-RELATED"/>
    <property type="match status" value="1"/>
</dbReference>
<comment type="caution">
    <text evidence="10">The sequence shown here is derived from an EMBL/GenBank/DDBJ whole genome shotgun (WGS) entry which is preliminary data.</text>
</comment>
<dbReference type="GO" id="GO:0035556">
    <property type="term" value="P:intracellular signal transduction"/>
    <property type="evidence" value="ECO:0007669"/>
    <property type="project" value="InterPro"/>
</dbReference>
<evidence type="ECO:0000256" key="1">
    <source>
        <dbReference type="ARBA" id="ARBA00004651"/>
    </source>
</evidence>
<dbReference type="SUPFAM" id="SSF55073">
    <property type="entry name" value="Nucleotide cyclase"/>
    <property type="match status" value="1"/>
</dbReference>
<dbReference type="InterPro" id="IPR029787">
    <property type="entry name" value="Nucleotide_cyclase"/>
</dbReference>
<dbReference type="InterPro" id="IPR001054">
    <property type="entry name" value="A/G_cyclase"/>
</dbReference>
<gene>
    <name evidence="10" type="ORF">EJ571_11615</name>
</gene>
<feature type="domain" description="HAMP" evidence="9">
    <location>
        <begin position="247"/>
        <end position="299"/>
    </location>
</feature>
<evidence type="ECO:0000313" key="11">
    <source>
        <dbReference type="Proteomes" id="UP000295627"/>
    </source>
</evidence>
<comment type="similarity">
    <text evidence="2">Belongs to the adenylyl cyclase class-3 family.</text>
</comment>
<dbReference type="InterPro" id="IPR003660">
    <property type="entry name" value="HAMP_dom"/>
</dbReference>
<evidence type="ECO:0000259" key="8">
    <source>
        <dbReference type="PROSITE" id="PS50125"/>
    </source>
</evidence>
<reference evidence="10 11" key="1">
    <citation type="journal article" date="2019" name="Sci. Rep.">
        <title>Extended insight into the Mycobacterium chelonae-abscessus complex through whole genome sequencing of Mycobacterium salmoniphilum outbreak and Mycobacterium salmoniphilum-like strains.</title>
        <authorList>
            <person name="Behra P.R.K."/>
            <person name="Das S."/>
            <person name="Pettersson B.M.F."/>
            <person name="Shirreff L."/>
            <person name="DuCote T."/>
            <person name="Jacobsson K.G."/>
            <person name="Ennis D.G."/>
            <person name="Kirsebom L.A."/>
        </authorList>
    </citation>
    <scope>NUCLEOTIDE SEQUENCE [LARGE SCALE GENOMIC DNA]</scope>
    <source>
        <strain evidence="10 11">DSM 45524</strain>
    </source>
</reference>
<dbReference type="AlphaFoldDB" id="A0A4R5PCL4"/>
<accession>A0A4R5PCL4</accession>
<dbReference type="InterPro" id="IPR050697">
    <property type="entry name" value="Adenylyl/Guanylyl_Cyclase_3/4"/>
</dbReference>
<proteinExistence type="inferred from homology"/>
<feature type="domain" description="Guanylate cyclase" evidence="8">
    <location>
        <begin position="331"/>
        <end position="456"/>
    </location>
</feature>
<keyword evidence="3" id="KW-1003">Cell membrane</keyword>
<protein>
    <submittedName>
        <fullName evidence="10">Adenylate/guanylate cyclase domain-containing protein</fullName>
    </submittedName>
</protein>
<feature type="transmembrane region" description="Helical" evidence="7">
    <location>
        <begin position="61"/>
        <end position="79"/>
    </location>
</feature>
<comment type="subcellular location">
    <subcellularLocation>
        <location evidence="1">Cell membrane</location>
        <topology evidence="1">Multi-pass membrane protein</topology>
    </subcellularLocation>
</comment>
<dbReference type="GO" id="GO:0006171">
    <property type="term" value="P:cAMP biosynthetic process"/>
    <property type="evidence" value="ECO:0007669"/>
    <property type="project" value="TreeGrafter"/>
</dbReference>
<dbReference type="CDD" id="cd07302">
    <property type="entry name" value="CHD"/>
    <property type="match status" value="1"/>
</dbReference>
<feature type="transmembrane region" description="Helical" evidence="7">
    <location>
        <begin position="190"/>
        <end position="212"/>
    </location>
</feature>
<evidence type="ECO:0000256" key="3">
    <source>
        <dbReference type="ARBA" id="ARBA00022475"/>
    </source>
</evidence>
<dbReference type="EMBL" id="RXLR01000014">
    <property type="protein sequence ID" value="TDH22546.1"/>
    <property type="molecule type" value="Genomic_DNA"/>
</dbReference>
<organism evidence="10 11">
    <name type="scientific">Mycobacteroides franklinii</name>
    <dbReference type="NCBI Taxonomy" id="948102"/>
    <lineage>
        <taxon>Bacteria</taxon>
        <taxon>Bacillati</taxon>
        <taxon>Actinomycetota</taxon>
        <taxon>Actinomycetes</taxon>
        <taxon>Mycobacteriales</taxon>
        <taxon>Mycobacteriaceae</taxon>
        <taxon>Mycobacteroides</taxon>
    </lineage>
</organism>
<sequence length="507" mass="55646">MMERLREWFRAMHVLGPRWSVFVGSMVGINAATLLLLFYFLRHWMPFKRPAHDWVFENGPPLFWLLFGVMILTSVGWALHMEHRLARWYCRGGPPTALELRTALTAPLQQSLLHLAGWALGAGVFIAAGAVHDSKWTLATIIGCVQSATASFGITYLLGERILRPIAAKALSASEFHGRFAPSVFVRVRLSWWIGTLAPAIGLISLCGMALWKPDDLTSTRDLALTVLLIVSTTLVGSYGLALLTAGQLADPVRQLRSAISDVAQGNFDARVEVYDGSELGVLQAGFNRMMQVGEERRQLRELFGKHVGADVASQALQLGTNLGGENRYVAVFFVDMIGSTSMAADRDPEEVLTILNDFFRIVVEVVDSRGGFVNKFVGDEALSVFGAPLHRPDATTACLAAARELRDRLDEDFPHPFEFAIGVSAGLAVAGNVGAPERYEYSVIGDPVNEASRLTELAKHRPSRLLASTNALYFADPDEQKHWDHGDSVLLRGRTRATHLAWPAGT</sequence>
<dbReference type="Gene3D" id="6.10.340.10">
    <property type="match status" value="1"/>
</dbReference>
<evidence type="ECO:0000259" key="9">
    <source>
        <dbReference type="PROSITE" id="PS50885"/>
    </source>
</evidence>
<keyword evidence="5 7" id="KW-1133">Transmembrane helix</keyword>
<evidence type="ECO:0000256" key="7">
    <source>
        <dbReference type="SAM" id="Phobius"/>
    </source>
</evidence>
<dbReference type="SUPFAM" id="SSF158472">
    <property type="entry name" value="HAMP domain-like"/>
    <property type="match status" value="1"/>
</dbReference>
<feature type="transmembrane region" description="Helical" evidence="7">
    <location>
        <begin position="111"/>
        <end position="130"/>
    </location>
</feature>
<evidence type="ECO:0000256" key="5">
    <source>
        <dbReference type="ARBA" id="ARBA00022989"/>
    </source>
</evidence>
<dbReference type="PROSITE" id="PS50885">
    <property type="entry name" value="HAMP"/>
    <property type="match status" value="1"/>
</dbReference>
<dbReference type="Pfam" id="PF00672">
    <property type="entry name" value="HAMP"/>
    <property type="match status" value="1"/>
</dbReference>
<evidence type="ECO:0000256" key="6">
    <source>
        <dbReference type="ARBA" id="ARBA00023136"/>
    </source>
</evidence>
<feature type="transmembrane region" description="Helical" evidence="7">
    <location>
        <begin position="224"/>
        <end position="247"/>
    </location>
</feature>
<dbReference type="PROSITE" id="PS50125">
    <property type="entry name" value="GUANYLATE_CYCLASE_2"/>
    <property type="match status" value="1"/>
</dbReference>
<dbReference type="GO" id="GO:0005886">
    <property type="term" value="C:plasma membrane"/>
    <property type="evidence" value="ECO:0007669"/>
    <property type="project" value="UniProtKB-SubCell"/>
</dbReference>
<dbReference type="GO" id="GO:0004016">
    <property type="term" value="F:adenylate cyclase activity"/>
    <property type="evidence" value="ECO:0007669"/>
    <property type="project" value="UniProtKB-ARBA"/>
</dbReference>
<dbReference type="Pfam" id="PF00211">
    <property type="entry name" value="Guanylate_cyc"/>
    <property type="match status" value="1"/>
</dbReference>
<dbReference type="SMART" id="SM00044">
    <property type="entry name" value="CYCc"/>
    <property type="match status" value="1"/>
</dbReference>
<feature type="transmembrane region" description="Helical" evidence="7">
    <location>
        <begin position="21"/>
        <end position="41"/>
    </location>
</feature>
<feature type="transmembrane region" description="Helical" evidence="7">
    <location>
        <begin position="136"/>
        <end position="159"/>
    </location>
</feature>
<dbReference type="PANTHER" id="PTHR43081:SF17">
    <property type="entry name" value="BLL5647 PROTEIN"/>
    <property type="match status" value="1"/>
</dbReference>
<evidence type="ECO:0000256" key="2">
    <source>
        <dbReference type="ARBA" id="ARBA00005381"/>
    </source>
</evidence>
<dbReference type="CDD" id="cd06225">
    <property type="entry name" value="HAMP"/>
    <property type="match status" value="1"/>
</dbReference>
<dbReference type="Proteomes" id="UP000295627">
    <property type="component" value="Unassembled WGS sequence"/>
</dbReference>
<name>A0A4R5PCL4_9MYCO</name>
<evidence type="ECO:0000256" key="4">
    <source>
        <dbReference type="ARBA" id="ARBA00022692"/>
    </source>
</evidence>
<evidence type="ECO:0000313" key="10">
    <source>
        <dbReference type="EMBL" id="TDH22546.1"/>
    </source>
</evidence>
<dbReference type="Gene3D" id="3.30.70.1230">
    <property type="entry name" value="Nucleotide cyclase"/>
    <property type="match status" value="1"/>
</dbReference>
<dbReference type="RefSeq" id="WP_078333747.1">
    <property type="nucleotide sequence ID" value="NZ_MAFQ01000005.1"/>
</dbReference>